<evidence type="ECO:0000313" key="2">
    <source>
        <dbReference type="EMBL" id="TCO11076.1"/>
    </source>
</evidence>
<dbReference type="EMBL" id="SLWK01000001">
    <property type="protein sequence ID" value="TCO11076.1"/>
    <property type="molecule type" value="Genomic_DNA"/>
</dbReference>
<name>A0A4R2GSA0_9BACT</name>
<dbReference type="GO" id="GO:0008168">
    <property type="term" value="F:methyltransferase activity"/>
    <property type="evidence" value="ECO:0007669"/>
    <property type="project" value="UniProtKB-KW"/>
</dbReference>
<comment type="caution">
    <text evidence="2">The sequence shown here is derived from an EMBL/GenBank/DDBJ whole genome shotgun (WGS) entry which is preliminary data.</text>
</comment>
<reference evidence="2 3" key="1">
    <citation type="submission" date="2019-03" db="EMBL/GenBank/DDBJ databases">
        <title>Genomic Encyclopedia of Type Strains, Phase IV (KMG-IV): sequencing the most valuable type-strain genomes for metagenomic binning, comparative biology and taxonomic classification.</title>
        <authorList>
            <person name="Goeker M."/>
        </authorList>
    </citation>
    <scope>NUCLEOTIDE SEQUENCE [LARGE SCALE GENOMIC DNA]</scope>
    <source>
        <strain evidence="2 3">DSM 24179</strain>
    </source>
</reference>
<keyword evidence="2" id="KW-0489">Methyltransferase</keyword>
<dbReference type="Pfam" id="PF13649">
    <property type="entry name" value="Methyltransf_25"/>
    <property type="match status" value="1"/>
</dbReference>
<organism evidence="2 3">
    <name type="scientific">Natronoflexus pectinivorans</name>
    <dbReference type="NCBI Taxonomy" id="682526"/>
    <lineage>
        <taxon>Bacteria</taxon>
        <taxon>Pseudomonadati</taxon>
        <taxon>Bacteroidota</taxon>
        <taxon>Bacteroidia</taxon>
        <taxon>Marinilabiliales</taxon>
        <taxon>Marinilabiliaceae</taxon>
        <taxon>Natronoflexus</taxon>
    </lineage>
</organism>
<dbReference type="Proteomes" id="UP000295221">
    <property type="component" value="Unassembled WGS sequence"/>
</dbReference>
<evidence type="ECO:0000313" key="3">
    <source>
        <dbReference type="Proteomes" id="UP000295221"/>
    </source>
</evidence>
<accession>A0A4R2GSA0</accession>
<dbReference type="GO" id="GO:0032259">
    <property type="term" value="P:methylation"/>
    <property type="evidence" value="ECO:0007669"/>
    <property type="project" value="UniProtKB-KW"/>
</dbReference>
<dbReference type="RefSeq" id="WP_132432095.1">
    <property type="nucleotide sequence ID" value="NZ_SLWK01000001.1"/>
</dbReference>
<dbReference type="InterPro" id="IPR041698">
    <property type="entry name" value="Methyltransf_25"/>
</dbReference>
<dbReference type="AlphaFoldDB" id="A0A4R2GSA0"/>
<keyword evidence="2" id="KW-0808">Transferase</keyword>
<gene>
    <name evidence="2" type="ORF">EV194_101710</name>
</gene>
<dbReference type="CDD" id="cd02440">
    <property type="entry name" value="AdoMet_MTases"/>
    <property type="match status" value="1"/>
</dbReference>
<dbReference type="InterPro" id="IPR029063">
    <property type="entry name" value="SAM-dependent_MTases_sf"/>
</dbReference>
<dbReference type="SUPFAM" id="SSF53335">
    <property type="entry name" value="S-adenosyl-L-methionine-dependent methyltransferases"/>
    <property type="match status" value="1"/>
</dbReference>
<sequence>MTTKFKYRSYKQELLDETNIQKNLLFKNLWELDIMNRNTGGHAITLKGIKQLVTDHTKLYHIVDFGCGSGDSLRTIADWARKNNFNVQLTGVDKNANVIDYLRKHCRTYPEITGIIADHQVFIDQNRTVDIVHCSLFCHHLNENELLKLFTYFSENVKVGFVVNDLQRNWMAYYSAWFFTRLLNGTVLAKNDGPISVLRAFKFSELKYLLEKANIKNYIIEKKQLFRFLVVGKTSNYGTFSA</sequence>
<proteinExistence type="predicted"/>
<protein>
    <submittedName>
        <fullName evidence="2">Methyltransferase family protein</fullName>
    </submittedName>
</protein>
<feature type="domain" description="Methyltransferase" evidence="1">
    <location>
        <begin position="62"/>
        <end position="158"/>
    </location>
</feature>
<dbReference type="OrthoDB" id="9800454at2"/>
<dbReference type="Gene3D" id="3.40.50.150">
    <property type="entry name" value="Vaccinia Virus protein VP39"/>
    <property type="match status" value="1"/>
</dbReference>
<keyword evidence="3" id="KW-1185">Reference proteome</keyword>
<evidence type="ECO:0000259" key="1">
    <source>
        <dbReference type="Pfam" id="PF13649"/>
    </source>
</evidence>